<dbReference type="Gene3D" id="1.20.1280.50">
    <property type="match status" value="1"/>
</dbReference>
<sequence>MKPLQEILDHPCGSGDVDWDAYYFAPNPSHILFPLPPSLSIRVPFDVLTHVIAFLDSEADRSTVALVCKDWYRWLGHHRYPDLCIRSRETVNALLGLYLRSERVQRRLKHTKTLKCESGRDVKWRQVAGIPLQVLATYMPAVRRFVFRGYAGDGLWSEMHVPGFAKVLRSFRSLHNLELSGFLLDNFYQLARIILACPSLETLILRDGELINSYLPRALAEARPTRIPHLRRLELCHLELDLLSELVDSLVERRVACCDNVTDLTITEIAGVAAELLTRLLRVIGPSLQRLTLARMPWTRNLQAYHSLEASTLSLAWNTSIQLSRHRARDDR</sequence>
<dbReference type="SUPFAM" id="SSF52047">
    <property type="entry name" value="RNI-like"/>
    <property type="match status" value="1"/>
</dbReference>
<feature type="domain" description="COI1 F-box" evidence="1">
    <location>
        <begin position="43"/>
        <end position="73"/>
    </location>
</feature>
<evidence type="ECO:0000259" key="1">
    <source>
        <dbReference type="Pfam" id="PF18511"/>
    </source>
</evidence>
<name>A0A165QJ60_9APHY</name>
<dbReference type="SUPFAM" id="SSF81383">
    <property type="entry name" value="F-box domain"/>
    <property type="match status" value="1"/>
</dbReference>
<dbReference type="Pfam" id="PF18511">
    <property type="entry name" value="F-box_5"/>
    <property type="match status" value="1"/>
</dbReference>
<dbReference type="InterPro" id="IPR032675">
    <property type="entry name" value="LRR_dom_sf"/>
</dbReference>
<evidence type="ECO:0000313" key="2">
    <source>
        <dbReference type="EMBL" id="KZT69542.1"/>
    </source>
</evidence>
<reference evidence="2 3" key="1">
    <citation type="journal article" date="2016" name="Mol. Biol. Evol.">
        <title>Comparative Genomics of Early-Diverging Mushroom-Forming Fungi Provides Insights into the Origins of Lignocellulose Decay Capabilities.</title>
        <authorList>
            <person name="Nagy L.G."/>
            <person name="Riley R."/>
            <person name="Tritt A."/>
            <person name="Adam C."/>
            <person name="Daum C."/>
            <person name="Floudas D."/>
            <person name="Sun H."/>
            <person name="Yadav J.S."/>
            <person name="Pangilinan J."/>
            <person name="Larsson K.H."/>
            <person name="Matsuura K."/>
            <person name="Barry K."/>
            <person name="Labutti K."/>
            <person name="Kuo R."/>
            <person name="Ohm R.A."/>
            <person name="Bhattacharya S.S."/>
            <person name="Shirouzu T."/>
            <person name="Yoshinaga Y."/>
            <person name="Martin F.M."/>
            <person name="Grigoriev I.V."/>
            <person name="Hibbett D.S."/>
        </authorList>
    </citation>
    <scope>NUCLEOTIDE SEQUENCE [LARGE SCALE GENOMIC DNA]</scope>
    <source>
        <strain evidence="2 3">L-15889</strain>
    </source>
</reference>
<dbReference type="AlphaFoldDB" id="A0A165QJ60"/>
<organism evidence="2 3">
    <name type="scientific">Daedalea quercina L-15889</name>
    <dbReference type="NCBI Taxonomy" id="1314783"/>
    <lineage>
        <taxon>Eukaryota</taxon>
        <taxon>Fungi</taxon>
        <taxon>Dikarya</taxon>
        <taxon>Basidiomycota</taxon>
        <taxon>Agaricomycotina</taxon>
        <taxon>Agaricomycetes</taxon>
        <taxon>Polyporales</taxon>
        <taxon>Fomitopsis</taxon>
    </lineage>
</organism>
<protein>
    <recommendedName>
        <fullName evidence="1">COI1 F-box domain-containing protein</fullName>
    </recommendedName>
</protein>
<evidence type="ECO:0000313" key="3">
    <source>
        <dbReference type="Proteomes" id="UP000076727"/>
    </source>
</evidence>
<dbReference type="Proteomes" id="UP000076727">
    <property type="component" value="Unassembled WGS sequence"/>
</dbReference>
<accession>A0A165QJ60</accession>
<dbReference type="Gene3D" id="3.80.10.10">
    <property type="entry name" value="Ribonuclease Inhibitor"/>
    <property type="match status" value="1"/>
</dbReference>
<dbReference type="InterPro" id="IPR041567">
    <property type="entry name" value="COI1_F-box"/>
</dbReference>
<gene>
    <name evidence="2" type="ORF">DAEQUDRAFT_811314</name>
</gene>
<dbReference type="InterPro" id="IPR036047">
    <property type="entry name" value="F-box-like_dom_sf"/>
</dbReference>
<proteinExistence type="predicted"/>
<dbReference type="OrthoDB" id="423607at2759"/>
<dbReference type="EMBL" id="KV429057">
    <property type="protein sequence ID" value="KZT69542.1"/>
    <property type="molecule type" value="Genomic_DNA"/>
</dbReference>
<keyword evidence="3" id="KW-1185">Reference proteome</keyword>